<dbReference type="PANTHER" id="PTHR11481:SF64">
    <property type="entry name" value="FC RECEPTOR-LIKE PROTEIN 4"/>
    <property type="match status" value="1"/>
</dbReference>
<sequence>LSPIVCLALCTVSVFAGFFIGRKFKCKLVSLCYCVTFPKGLLLMANCENMMINVFPYQADSSEYWCETEGGDRINLSANDQRCVPAGSVILDSPVLPVTEGDCVTLRCRSQKTSFDVAADFYKDGLLVGSSSAGEMVLHSVSGSDEGLYKCSISSVGESPQSWLPGLQTQPLVARTCNVTLMGEKESELVWEVERYQLDIVGLTSTHSLGSGTQLLERGWMLHFSGIARGERRWAGVGLLIAPQLSCQVLEFTPVNERVASLRLQVGDRSLTVVLAYGPNSSAEYPAFLDFPNWGLLCSSGGLQHPRGQRQ</sequence>
<evidence type="ECO:0000259" key="3">
    <source>
        <dbReference type="PROSITE" id="PS50835"/>
    </source>
</evidence>
<dbReference type="GeneTree" id="ENSGT00950000183432"/>
<dbReference type="InterPro" id="IPR007110">
    <property type="entry name" value="Ig-like_dom"/>
</dbReference>
<dbReference type="InterPro" id="IPR036691">
    <property type="entry name" value="Endo/exonu/phosph_ase_sf"/>
</dbReference>
<name>A0A3B5B7Z8_9TELE</name>
<proteinExistence type="predicted"/>
<protein>
    <recommendedName>
        <fullName evidence="3">Ig-like domain-containing protein</fullName>
    </recommendedName>
</protein>
<reference evidence="4" key="1">
    <citation type="submission" date="2023-09" db="UniProtKB">
        <authorList>
            <consortium name="Ensembl"/>
        </authorList>
    </citation>
    <scope>IDENTIFICATION</scope>
</reference>
<keyword evidence="2" id="KW-1015">Disulfide bond</keyword>
<dbReference type="GO" id="GO:0004888">
    <property type="term" value="F:transmembrane signaling receptor activity"/>
    <property type="evidence" value="ECO:0007669"/>
    <property type="project" value="TreeGrafter"/>
</dbReference>
<dbReference type="STRING" id="144197.ENSSPAP00000026219"/>
<feature type="domain" description="Ig-like" evidence="3">
    <location>
        <begin position="85"/>
        <end position="155"/>
    </location>
</feature>
<dbReference type="GO" id="GO:0007166">
    <property type="term" value="P:cell surface receptor signaling pathway"/>
    <property type="evidence" value="ECO:0007669"/>
    <property type="project" value="TreeGrafter"/>
</dbReference>
<keyword evidence="1" id="KW-0732">Signal</keyword>
<dbReference type="AlphaFoldDB" id="A0A3B5B7Z8"/>
<dbReference type="InterPro" id="IPR013783">
    <property type="entry name" value="Ig-like_fold"/>
</dbReference>
<dbReference type="SUPFAM" id="SSF56219">
    <property type="entry name" value="DNase I-like"/>
    <property type="match status" value="1"/>
</dbReference>
<dbReference type="Gene3D" id="3.60.10.10">
    <property type="entry name" value="Endonuclease/exonuclease/phosphatase"/>
    <property type="match status" value="1"/>
</dbReference>
<dbReference type="InterPro" id="IPR036179">
    <property type="entry name" value="Ig-like_dom_sf"/>
</dbReference>
<dbReference type="PROSITE" id="PS50835">
    <property type="entry name" value="IG_LIKE"/>
    <property type="match status" value="1"/>
</dbReference>
<dbReference type="InterPro" id="IPR050488">
    <property type="entry name" value="Ig_Fc_receptor"/>
</dbReference>
<dbReference type="GO" id="GO:0009897">
    <property type="term" value="C:external side of plasma membrane"/>
    <property type="evidence" value="ECO:0007669"/>
    <property type="project" value="TreeGrafter"/>
</dbReference>
<dbReference type="Gene3D" id="2.60.40.10">
    <property type="entry name" value="Immunoglobulins"/>
    <property type="match status" value="1"/>
</dbReference>
<dbReference type="GO" id="GO:0006955">
    <property type="term" value="P:immune response"/>
    <property type="evidence" value="ECO:0007669"/>
    <property type="project" value="TreeGrafter"/>
</dbReference>
<organism evidence="4">
    <name type="scientific">Stegastes partitus</name>
    <name type="common">bicolor damselfish</name>
    <dbReference type="NCBI Taxonomy" id="144197"/>
    <lineage>
        <taxon>Eukaryota</taxon>
        <taxon>Metazoa</taxon>
        <taxon>Chordata</taxon>
        <taxon>Craniata</taxon>
        <taxon>Vertebrata</taxon>
        <taxon>Euteleostomi</taxon>
        <taxon>Actinopterygii</taxon>
        <taxon>Neopterygii</taxon>
        <taxon>Teleostei</taxon>
        <taxon>Neoteleostei</taxon>
        <taxon>Acanthomorphata</taxon>
        <taxon>Ovalentaria</taxon>
        <taxon>Pomacentridae</taxon>
        <taxon>Stegastes</taxon>
    </lineage>
</organism>
<dbReference type="SUPFAM" id="SSF48726">
    <property type="entry name" value="Immunoglobulin"/>
    <property type="match status" value="1"/>
</dbReference>
<dbReference type="PANTHER" id="PTHR11481">
    <property type="entry name" value="IMMUNOGLOBULIN FC RECEPTOR"/>
    <property type="match status" value="1"/>
</dbReference>
<evidence type="ECO:0000256" key="1">
    <source>
        <dbReference type="ARBA" id="ARBA00022729"/>
    </source>
</evidence>
<accession>A0A3B5B7Z8</accession>
<evidence type="ECO:0000256" key="2">
    <source>
        <dbReference type="ARBA" id="ARBA00023157"/>
    </source>
</evidence>
<dbReference type="Ensembl" id="ENSSPAT00000026648.1">
    <property type="protein sequence ID" value="ENSSPAP00000026219.1"/>
    <property type="gene ID" value="ENSSPAG00000019779.1"/>
</dbReference>
<evidence type="ECO:0000313" key="4">
    <source>
        <dbReference type="Ensembl" id="ENSSPAP00000026219.1"/>
    </source>
</evidence>